<evidence type="ECO:0000313" key="2">
    <source>
        <dbReference type="Proteomes" id="UP000235145"/>
    </source>
</evidence>
<sequence length="116" mass="13522">MVRYNIMTSNSLESFNALSRDSRKLSITMLIDFFRATMQQCWCQWRNVGGTEISTLQCIGVIVFHMETYRSTYTEVAFHVLVPAEYEEPNEFMDVLPPLMAKRQVGRPKNHNRIPS</sequence>
<protein>
    <submittedName>
        <fullName evidence="1">Uncharacterized protein</fullName>
    </submittedName>
</protein>
<dbReference type="EMBL" id="NBSK02000008">
    <property type="protein sequence ID" value="KAJ0189399.1"/>
    <property type="molecule type" value="Genomic_DNA"/>
</dbReference>
<comment type="caution">
    <text evidence="1">The sequence shown here is derived from an EMBL/GenBank/DDBJ whole genome shotgun (WGS) entry which is preliminary data.</text>
</comment>
<organism evidence="1 2">
    <name type="scientific">Lactuca sativa</name>
    <name type="common">Garden lettuce</name>
    <dbReference type="NCBI Taxonomy" id="4236"/>
    <lineage>
        <taxon>Eukaryota</taxon>
        <taxon>Viridiplantae</taxon>
        <taxon>Streptophyta</taxon>
        <taxon>Embryophyta</taxon>
        <taxon>Tracheophyta</taxon>
        <taxon>Spermatophyta</taxon>
        <taxon>Magnoliopsida</taxon>
        <taxon>eudicotyledons</taxon>
        <taxon>Gunneridae</taxon>
        <taxon>Pentapetalae</taxon>
        <taxon>asterids</taxon>
        <taxon>campanulids</taxon>
        <taxon>Asterales</taxon>
        <taxon>Asteraceae</taxon>
        <taxon>Cichorioideae</taxon>
        <taxon>Cichorieae</taxon>
        <taxon>Lactucinae</taxon>
        <taxon>Lactuca</taxon>
    </lineage>
</organism>
<dbReference type="Proteomes" id="UP000235145">
    <property type="component" value="Unassembled WGS sequence"/>
</dbReference>
<gene>
    <name evidence="1" type="ORF">LSAT_V11C800400880</name>
</gene>
<name>A0A9R1WWR0_LACSA</name>
<dbReference type="AlphaFoldDB" id="A0A9R1WWR0"/>
<accession>A0A9R1WWR0</accession>
<keyword evidence="2" id="KW-1185">Reference proteome</keyword>
<proteinExistence type="predicted"/>
<reference evidence="1 2" key="1">
    <citation type="journal article" date="2017" name="Nat. Commun.">
        <title>Genome assembly with in vitro proximity ligation data and whole-genome triplication in lettuce.</title>
        <authorList>
            <person name="Reyes-Chin-Wo S."/>
            <person name="Wang Z."/>
            <person name="Yang X."/>
            <person name="Kozik A."/>
            <person name="Arikit S."/>
            <person name="Song C."/>
            <person name="Xia L."/>
            <person name="Froenicke L."/>
            <person name="Lavelle D.O."/>
            <person name="Truco M.J."/>
            <person name="Xia R."/>
            <person name="Zhu S."/>
            <person name="Xu C."/>
            <person name="Xu H."/>
            <person name="Xu X."/>
            <person name="Cox K."/>
            <person name="Korf I."/>
            <person name="Meyers B.C."/>
            <person name="Michelmore R.W."/>
        </authorList>
    </citation>
    <scope>NUCLEOTIDE SEQUENCE [LARGE SCALE GENOMIC DNA]</scope>
    <source>
        <strain evidence="2">cv. Salinas</strain>
        <tissue evidence="1">Seedlings</tissue>
    </source>
</reference>
<evidence type="ECO:0000313" key="1">
    <source>
        <dbReference type="EMBL" id="KAJ0189399.1"/>
    </source>
</evidence>